<feature type="domain" description="DUF2207" evidence="3">
    <location>
        <begin position="29"/>
        <end position="212"/>
    </location>
</feature>
<dbReference type="RefSeq" id="WP_005949335.1">
    <property type="nucleotide sequence ID" value="NZ_CP028103.1"/>
</dbReference>
<evidence type="ECO:0000256" key="2">
    <source>
        <dbReference type="SAM" id="Phobius"/>
    </source>
</evidence>
<feature type="transmembrane region" description="Helical" evidence="2">
    <location>
        <begin position="261"/>
        <end position="279"/>
    </location>
</feature>
<evidence type="ECO:0000256" key="1">
    <source>
        <dbReference type="SAM" id="MobiDB-lite"/>
    </source>
</evidence>
<dbReference type="InterPro" id="IPR018702">
    <property type="entry name" value="DUF2207"/>
</dbReference>
<feature type="domain" description="Predicted membrane protein YciQ-like C-terminal" evidence="4">
    <location>
        <begin position="293"/>
        <end position="533"/>
    </location>
</feature>
<sequence>MKKLKKIYFLITVFFTVFSVVFSAPSYRVDSLDITAKIQEDGSVVVEEIVLYNASEINGVLYNIDAKGYGKLNSLEVFYEKNGEFIPAVNQNGTSSGSYTVTTSDELYKIKLYSPMRDEKRYFGFRYILPRGVTVYEDIAQFNRKMVGRGWQNSIKDVSVKVILPKKVEKNEIHAFGHGPLTGNIEILSGNEIFFSLKNYRQGEFVETNILFPKEVVSKINPSYIKKSKGYEKIMAMEGRLAEESNKERDRAVKGLILSRVIFYGGILWWLFLVIFIYLKNGKKYKVTNPYGEYFRELPDDYTPAVAGTLVSRKMYPAPEHLFATVMDLVRKDYLEMEEINEVNSRGKSIKKTILRKINGGTSQLKDYEKLVFKWYINELGDGEKVVLEEIEKYVSKNLTNAKKFNANFEKWKTLVYTDMLSKGLKQDKRSTLAVGLGVITGILLFIGGMVLIAVFQDPKFMLFNFLGMPLIIFAAAISRPSKEKEEAYSRWKAFKKFLVDYSNLEEAKLASIHLWEHYFVYAIALGVAEKVAAGYKKIAALRGEDDINLRVGRNRTSLMNTYLYSRAFRTMESSTVKAASRSMREVAKSTRSSSSGSGGGFSRGSSGGGGSRGGGGAF</sequence>
<protein>
    <submittedName>
        <fullName evidence="5">DUF2207 domain-containing protein</fullName>
    </submittedName>
</protein>
<evidence type="ECO:0000259" key="4">
    <source>
        <dbReference type="Pfam" id="PF20990"/>
    </source>
</evidence>
<dbReference type="EMBL" id="CP028103">
    <property type="protein sequence ID" value="AVQ30146.1"/>
    <property type="molecule type" value="Genomic_DNA"/>
</dbReference>
<accession>A0ABM6U1K0</accession>
<organism evidence="5 6">
    <name type="scientific">Fusobacterium varium ATCC 27725</name>
    <dbReference type="NCBI Taxonomy" id="469618"/>
    <lineage>
        <taxon>Bacteria</taxon>
        <taxon>Fusobacteriati</taxon>
        <taxon>Fusobacteriota</taxon>
        <taxon>Fusobacteriia</taxon>
        <taxon>Fusobacteriales</taxon>
        <taxon>Fusobacteriaceae</taxon>
        <taxon>Fusobacterium</taxon>
    </lineage>
</organism>
<feature type="transmembrane region" description="Helical" evidence="2">
    <location>
        <begin position="461"/>
        <end position="478"/>
    </location>
</feature>
<feature type="region of interest" description="Disordered" evidence="1">
    <location>
        <begin position="580"/>
        <end position="619"/>
    </location>
</feature>
<reference evidence="6" key="1">
    <citation type="journal article" date="2018" name="MSphere">
        <title>Fusobacterium Genomics Using MinION and Illumina Sequencing Enables Genome Completion and Correction.</title>
        <authorList>
            <person name="Todd S.M."/>
            <person name="Settlage R.E."/>
            <person name="Lahmers K.K."/>
            <person name="Slade D.J."/>
        </authorList>
    </citation>
    <scope>NUCLEOTIDE SEQUENCE [LARGE SCALE GENOMIC DNA]</scope>
    <source>
        <strain evidence="6">ATCC 27725</strain>
    </source>
</reference>
<feature type="compositionally biased region" description="Gly residues" evidence="1">
    <location>
        <begin position="597"/>
        <end position="619"/>
    </location>
</feature>
<keyword evidence="2" id="KW-0472">Membrane</keyword>
<evidence type="ECO:0000259" key="3">
    <source>
        <dbReference type="Pfam" id="PF09972"/>
    </source>
</evidence>
<dbReference type="GeneID" id="77466839"/>
<dbReference type="Pfam" id="PF20990">
    <property type="entry name" value="DUF2207_C"/>
    <property type="match status" value="1"/>
</dbReference>
<name>A0ABM6U1K0_FUSVA</name>
<dbReference type="Proteomes" id="UP000241238">
    <property type="component" value="Chromosome"/>
</dbReference>
<proteinExistence type="predicted"/>
<gene>
    <name evidence="5" type="ORF">C4N18_02465</name>
</gene>
<keyword evidence="6" id="KW-1185">Reference proteome</keyword>
<feature type="transmembrane region" description="Helical" evidence="2">
    <location>
        <begin position="433"/>
        <end position="455"/>
    </location>
</feature>
<evidence type="ECO:0000313" key="6">
    <source>
        <dbReference type="Proteomes" id="UP000241238"/>
    </source>
</evidence>
<keyword evidence="2" id="KW-1133">Transmembrane helix</keyword>
<dbReference type="InterPro" id="IPR048389">
    <property type="entry name" value="YciQ-like_C"/>
</dbReference>
<keyword evidence="2" id="KW-0812">Transmembrane</keyword>
<dbReference type="Pfam" id="PF09972">
    <property type="entry name" value="DUF2207"/>
    <property type="match status" value="1"/>
</dbReference>
<evidence type="ECO:0000313" key="5">
    <source>
        <dbReference type="EMBL" id="AVQ30146.1"/>
    </source>
</evidence>